<evidence type="ECO:0000313" key="1">
    <source>
        <dbReference type="EMBL" id="QWV96383.1"/>
    </source>
</evidence>
<proteinExistence type="predicted"/>
<reference evidence="1 2" key="1">
    <citation type="submission" date="2021-06" db="EMBL/GenBank/DDBJ databases">
        <title>Gemonas diversity in paddy soil.</title>
        <authorList>
            <person name="Liu G."/>
        </authorList>
    </citation>
    <scope>NUCLEOTIDE SEQUENCE [LARGE SCALE GENOMIC DNA]</scope>
    <source>
        <strain evidence="1 2">RG29</strain>
    </source>
</reference>
<dbReference type="EMBL" id="CP076724">
    <property type="protein sequence ID" value="QWV96383.1"/>
    <property type="molecule type" value="Genomic_DNA"/>
</dbReference>
<keyword evidence="2" id="KW-1185">Reference proteome</keyword>
<organism evidence="1 2">
    <name type="scientific">Geomonas diazotrophica</name>
    <dbReference type="NCBI Taxonomy" id="2843197"/>
    <lineage>
        <taxon>Bacteria</taxon>
        <taxon>Pseudomonadati</taxon>
        <taxon>Thermodesulfobacteriota</taxon>
        <taxon>Desulfuromonadia</taxon>
        <taxon>Geobacterales</taxon>
        <taxon>Geobacteraceae</taxon>
        <taxon>Geomonas</taxon>
    </lineage>
</organism>
<dbReference type="Proteomes" id="UP000683493">
    <property type="component" value="Chromosome"/>
</dbReference>
<protein>
    <submittedName>
        <fullName evidence="1">Uncharacterized protein</fullName>
    </submittedName>
</protein>
<name>A0ABX8JDB1_9BACT</name>
<evidence type="ECO:0000313" key="2">
    <source>
        <dbReference type="Proteomes" id="UP000683493"/>
    </source>
</evidence>
<accession>A0ABX8JDB1</accession>
<gene>
    <name evidence="1" type="ORF">KP005_13500</name>
</gene>
<sequence length="358" mass="40844">MPTVERVDNISFFDIDFEGDILSDAQLCFLRQWSDRESPNMGQFCCSFRWVFDWADGEETCLRGMERMDLSQMFMNSELRASLLVSCEYAVGVLCIWEATPHGADPLDLKTKAWDSHYLAYEKFKSTLEDTIAASGSGVLIRRSERRYPLTGVKISEPVADIMDCREKRVKLGRWLTGNYEGQKEAALLAAIEGQNLSDRQYEMLFIRWTDALAVYDGGVGENYETALLRSALVYECAIILRRSLCSLADRMDVTTASLRAYLPNPWIVNRRLESLGRIRTSFVTLPPVQSIEAQHLLKAAYNSFGIPALIDHSMEKARILESRWQWTKTQFMVAVGLVTYIMDKVGIFELLKGLFRS</sequence>